<reference evidence="2" key="1">
    <citation type="submission" date="2014-04" db="EMBL/GenBank/DDBJ databases">
        <title>Complete genome sequence of Escherichia coli phage ECBP5.</title>
        <authorList>
            <person name="Lee J.S."/>
            <person name="Jang H.B."/>
            <person name="Kim K.S."/>
            <person name="Kim T.H."/>
            <person name="Park S.B."/>
            <person name="Nho S.W."/>
            <person name="Yu J.E."/>
            <person name="Yu J.E."/>
            <person name="Im S.P."/>
            <person name="Kim S.W."/>
            <person name="Jung T.S."/>
        </authorList>
    </citation>
    <scope>NUCLEOTIDE SEQUENCE [LARGE SCALE GENOMIC DNA]</scope>
</reference>
<reference evidence="1 2" key="2">
    <citation type="journal article" date="2015" name="PLoS ONE">
        <title>Complete Genomic and Lysis-Cassette Characterization of the Novel Phage, KBNP1315, which Infects Avian Pathogenic Escherichia coli (APEC).</title>
        <authorList>
            <person name="Lee J.S."/>
            <person name="Jang H.B."/>
            <person name="Kim K.S."/>
            <person name="Kim T.H."/>
            <person name="Im S.P."/>
            <person name="Kim S.W."/>
            <person name="Lazarte J.M."/>
            <person name="Kim J.S."/>
            <person name="Jung T.S."/>
        </authorList>
    </citation>
    <scope>NUCLEOTIDE SEQUENCE [LARGE SCALE GENOMIC DNA]</scope>
</reference>
<accession>A0A0F6N5N1</accession>
<sequence length="58" mass="6473">MEALIKGQTVWIHSYTVGHGNNIKLKQSVHTDKEKAVEAWRLLGGWFNEAVIVGVGQQ</sequence>
<dbReference type="RefSeq" id="YP_009146379.1">
    <property type="nucleotide sequence ID" value="NC_027330.1"/>
</dbReference>
<proteinExistence type="predicted"/>
<name>A0A0F6N5N1_9CAUD</name>
<gene>
    <name evidence="1" type="ORF">ECBP5_0008</name>
</gene>
<dbReference type="KEGG" id="vg:24620911"/>
<dbReference type="GeneID" id="24620911"/>
<evidence type="ECO:0000313" key="1">
    <source>
        <dbReference type="EMBL" id="AID17662.1"/>
    </source>
</evidence>
<evidence type="ECO:0000313" key="2">
    <source>
        <dbReference type="Proteomes" id="UP000033808"/>
    </source>
</evidence>
<dbReference type="Proteomes" id="UP000033808">
    <property type="component" value="Segment"/>
</dbReference>
<keyword evidence="2" id="KW-1185">Reference proteome</keyword>
<protein>
    <submittedName>
        <fullName evidence="1">Uncharacterized protein</fullName>
    </submittedName>
</protein>
<dbReference type="EMBL" id="KJ749827">
    <property type="protein sequence ID" value="AID17662.1"/>
    <property type="molecule type" value="Genomic_DNA"/>
</dbReference>
<organism evidence="1 2">
    <name type="scientific">Escherichia phage ECBP5</name>
    <dbReference type="NCBI Taxonomy" id="1498172"/>
    <lineage>
        <taxon>Viruses</taxon>
        <taxon>Duplodnaviria</taxon>
        <taxon>Heunggongvirae</taxon>
        <taxon>Uroviricota</taxon>
        <taxon>Caudoviricetes</taxon>
        <taxon>Autographivirales</taxon>
        <taxon>Gajwadongvirus</taxon>
        <taxon>Gajwadongvirus ECBP5</taxon>
    </lineage>
</organism>